<evidence type="ECO:0000256" key="1">
    <source>
        <dbReference type="SAM" id="SignalP"/>
    </source>
</evidence>
<dbReference type="EMBL" id="KZ613472">
    <property type="protein sequence ID" value="PMD24508.1"/>
    <property type="molecule type" value="Genomic_DNA"/>
</dbReference>
<reference evidence="2 3" key="1">
    <citation type="submission" date="2016-05" db="EMBL/GenBank/DDBJ databases">
        <title>A degradative enzymes factory behind the ericoid mycorrhizal symbiosis.</title>
        <authorList>
            <consortium name="DOE Joint Genome Institute"/>
            <person name="Martino E."/>
            <person name="Morin E."/>
            <person name="Grelet G."/>
            <person name="Kuo A."/>
            <person name="Kohler A."/>
            <person name="Daghino S."/>
            <person name="Barry K."/>
            <person name="Choi C."/>
            <person name="Cichocki N."/>
            <person name="Clum A."/>
            <person name="Copeland A."/>
            <person name="Hainaut M."/>
            <person name="Haridas S."/>
            <person name="Labutti K."/>
            <person name="Lindquist E."/>
            <person name="Lipzen A."/>
            <person name="Khouja H.-R."/>
            <person name="Murat C."/>
            <person name="Ohm R."/>
            <person name="Olson A."/>
            <person name="Spatafora J."/>
            <person name="Veneault-Fourrey C."/>
            <person name="Henrissat B."/>
            <person name="Grigoriev I."/>
            <person name="Martin F."/>
            <person name="Perotto S."/>
        </authorList>
    </citation>
    <scope>NUCLEOTIDE SEQUENCE [LARGE SCALE GENOMIC DNA]</scope>
    <source>
        <strain evidence="2 3">UAMH 7357</strain>
    </source>
</reference>
<dbReference type="Proteomes" id="UP000235672">
    <property type="component" value="Unassembled WGS sequence"/>
</dbReference>
<feature type="non-terminal residue" evidence="2">
    <location>
        <position position="80"/>
    </location>
</feature>
<evidence type="ECO:0000313" key="2">
    <source>
        <dbReference type="EMBL" id="PMD24508.1"/>
    </source>
</evidence>
<organism evidence="2 3">
    <name type="scientific">Hyaloscypha hepaticicola</name>
    <dbReference type="NCBI Taxonomy" id="2082293"/>
    <lineage>
        <taxon>Eukaryota</taxon>
        <taxon>Fungi</taxon>
        <taxon>Dikarya</taxon>
        <taxon>Ascomycota</taxon>
        <taxon>Pezizomycotina</taxon>
        <taxon>Leotiomycetes</taxon>
        <taxon>Helotiales</taxon>
        <taxon>Hyaloscyphaceae</taxon>
        <taxon>Hyaloscypha</taxon>
    </lineage>
</organism>
<proteinExistence type="predicted"/>
<keyword evidence="3" id="KW-1185">Reference proteome</keyword>
<protein>
    <recommendedName>
        <fullName evidence="4">HIG1 domain-containing protein</fullName>
    </recommendedName>
</protein>
<feature type="chain" id="PRO_5014473688" description="HIG1 domain-containing protein" evidence="1">
    <location>
        <begin position="18"/>
        <end position="80"/>
    </location>
</feature>
<dbReference type="OrthoDB" id="3531976at2759"/>
<keyword evidence="1" id="KW-0732">Signal</keyword>
<feature type="signal peptide" evidence="1">
    <location>
        <begin position="1"/>
        <end position="17"/>
    </location>
</feature>
<name>A0A2J6QE31_9HELO</name>
<feature type="non-terminal residue" evidence="2">
    <location>
        <position position="1"/>
    </location>
</feature>
<sequence>TARTTALILLGAVGALAAVNTLSKPGKTAGIANLMRRQLDDQNVHAEQDRHDTMLDRAQILKDVKMRKPWNQTSAERQRM</sequence>
<evidence type="ECO:0008006" key="4">
    <source>
        <dbReference type="Google" id="ProtNLM"/>
    </source>
</evidence>
<accession>A0A2J6QE31</accession>
<dbReference type="AlphaFoldDB" id="A0A2J6QE31"/>
<evidence type="ECO:0000313" key="3">
    <source>
        <dbReference type="Proteomes" id="UP000235672"/>
    </source>
</evidence>
<gene>
    <name evidence="2" type="ORF">NA56DRAFT_553469</name>
</gene>